<reference evidence="7 8" key="1">
    <citation type="submission" date="2024-03" db="EMBL/GenBank/DDBJ databases">
        <title>Draft genome sequence of Pseudonocardia nematodicida JCM 31783.</title>
        <authorList>
            <person name="Butdee W."/>
            <person name="Duangmal K."/>
        </authorList>
    </citation>
    <scope>NUCLEOTIDE SEQUENCE [LARGE SCALE GENOMIC DNA]</scope>
    <source>
        <strain evidence="7 8">JCM 31783</strain>
    </source>
</reference>
<evidence type="ECO:0000256" key="4">
    <source>
        <dbReference type="ARBA" id="ARBA00023002"/>
    </source>
</evidence>
<evidence type="ECO:0000256" key="2">
    <source>
        <dbReference type="ARBA" id="ARBA00022630"/>
    </source>
</evidence>
<feature type="domain" description="Reductase C-terminal" evidence="6">
    <location>
        <begin position="320"/>
        <end position="403"/>
    </location>
</feature>
<dbReference type="InterPro" id="IPR028202">
    <property type="entry name" value="Reductase_C"/>
</dbReference>
<evidence type="ECO:0000256" key="3">
    <source>
        <dbReference type="ARBA" id="ARBA00022827"/>
    </source>
</evidence>
<feature type="domain" description="FAD/NAD(P)-binding" evidence="5">
    <location>
        <begin position="5"/>
        <end position="301"/>
    </location>
</feature>
<dbReference type="InterPro" id="IPR050446">
    <property type="entry name" value="FAD-oxidoreductase/Apoptosis"/>
</dbReference>
<sequence>MSGTLVIGAGHAGVQLAVALREGGDTAPVTLVGGEPHPPYQRPPLSKGYLAGAVDADRLALRAPSFYADRDIDLVTGERVTDLADGRAVTDRGREIPFGRLALAVGTGVRRLDVPGSDLDGVHHLRDRADADRLRAGLGSAHRIVVVGGGFIGLEVAAHCAAQGRSVTVVEAADRLMGRAVAPAVSTFYRDTHERRGVRVVLGGTVAALGGEHARVRAVVLGDGRELPADLVLVGIGCDPRTGIAERLGLDCPGGIPVDRAARTALPGVVAAGDCTLQPHPTVPGAGPVRVESVQNAVHQAKVAAATLTGGTPPPHETPWFWSDQHDLKLQIAGLAHEADEVVVRGDPATERFAALHYRAGRLQAVDAVNSPADFLVVRRALTRGIALPAEVARRSDRPLKELVGT</sequence>
<proteinExistence type="predicted"/>
<dbReference type="Gene3D" id="3.30.390.30">
    <property type="match status" value="1"/>
</dbReference>
<comment type="caution">
    <text evidence="7">The sequence shown here is derived from an EMBL/GenBank/DDBJ whole genome shotgun (WGS) entry which is preliminary data.</text>
</comment>
<dbReference type="Proteomes" id="UP001494902">
    <property type="component" value="Unassembled WGS sequence"/>
</dbReference>
<dbReference type="RefSeq" id="WP_349296925.1">
    <property type="nucleotide sequence ID" value="NZ_JBEDNQ010000002.1"/>
</dbReference>
<evidence type="ECO:0000259" key="5">
    <source>
        <dbReference type="Pfam" id="PF07992"/>
    </source>
</evidence>
<evidence type="ECO:0000313" key="7">
    <source>
        <dbReference type="EMBL" id="MEQ3549830.1"/>
    </source>
</evidence>
<dbReference type="InterPro" id="IPR023753">
    <property type="entry name" value="FAD/NAD-binding_dom"/>
</dbReference>
<protein>
    <submittedName>
        <fullName evidence="7">FAD-dependent oxidoreductase</fullName>
    </submittedName>
</protein>
<dbReference type="PRINTS" id="PR00411">
    <property type="entry name" value="PNDRDTASEI"/>
</dbReference>
<dbReference type="Pfam" id="PF14759">
    <property type="entry name" value="Reductase_C"/>
    <property type="match status" value="1"/>
</dbReference>
<dbReference type="PANTHER" id="PTHR43557:SF2">
    <property type="entry name" value="RIESKE DOMAIN-CONTAINING PROTEIN-RELATED"/>
    <property type="match status" value="1"/>
</dbReference>
<dbReference type="SUPFAM" id="SSF55424">
    <property type="entry name" value="FAD/NAD-linked reductases, dimerisation (C-terminal) domain"/>
    <property type="match status" value="1"/>
</dbReference>
<comment type="cofactor">
    <cofactor evidence="1">
        <name>FAD</name>
        <dbReference type="ChEBI" id="CHEBI:57692"/>
    </cofactor>
</comment>
<evidence type="ECO:0000259" key="6">
    <source>
        <dbReference type="Pfam" id="PF14759"/>
    </source>
</evidence>
<dbReference type="SUPFAM" id="SSF51905">
    <property type="entry name" value="FAD/NAD(P)-binding domain"/>
    <property type="match status" value="2"/>
</dbReference>
<dbReference type="PANTHER" id="PTHR43557">
    <property type="entry name" value="APOPTOSIS-INDUCING FACTOR 1"/>
    <property type="match status" value="1"/>
</dbReference>
<accession>A0ABV1K5T5</accession>
<dbReference type="PRINTS" id="PR00368">
    <property type="entry name" value="FADPNR"/>
</dbReference>
<evidence type="ECO:0000313" key="8">
    <source>
        <dbReference type="Proteomes" id="UP001494902"/>
    </source>
</evidence>
<dbReference type="InterPro" id="IPR016156">
    <property type="entry name" value="FAD/NAD-linked_Rdtase_dimer_sf"/>
</dbReference>
<evidence type="ECO:0000256" key="1">
    <source>
        <dbReference type="ARBA" id="ARBA00001974"/>
    </source>
</evidence>
<dbReference type="Pfam" id="PF07992">
    <property type="entry name" value="Pyr_redox_2"/>
    <property type="match status" value="1"/>
</dbReference>
<dbReference type="EMBL" id="JBEDNQ010000002">
    <property type="protein sequence ID" value="MEQ3549830.1"/>
    <property type="molecule type" value="Genomic_DNA"/>
</dbReference>
<keyword evidence="2" id="KW-0285">Flavoprotein</keyword>
<gene>
    <name evidence="7" type="ORF">WIS52_05060</name>
</gene>
<name>A0ABV1K5T5_9PSEU</name>
<keyword evidence="8" id="KW-1185">Reference proteome</keyword>
<organism evidence="7 8">
    <name type="scientific">Pseudonocardia nematodicida</name>
    <dbReference type="NCBI Taxonomy" id="1206997"/>
    <lineage>
        <taxon>Bacteria</taxon>
        <taxon>Bacillati</taxon>
        <taxon>Actinomycetota</taxon>
        <taxon>Actinomycetes</taxon>
        <taxon>Pseudonocardiales</taxon>
        <taxon>Pseudonocardiaceae</taxon>
        <taxon>Pseudonocardia</taxon>
    </lineage>
</organism>
<keyword evidence="4" id="KW-0560">Oxidoreductase</keyword>
<dbReference type="InterPro" id="IPR036188">
    <property type="entry name" value="FAD/NAD-bd_sf"/>
</dbReference>
<dbReference type="Gene3D" id="3.50.50.60">
    <property type="entry name" value="FAD/NAD(P)-binding domain"/>
    <property type="match status" value="2"/>
</dbReference>
<keyword evidence="3" id="KW-0274">FAD</keyword>